<protein>
    <recommendedName>
        <fullName evidence="1">NodB homology domain-containing protein</fullName>
    </recommendedName>
</protein>
<feature type="domain" description="NodB homology" evidence="1">
    <location>
        <begin position="92"/>
        <end position="180"/>
    </location>
</feature>
<dbReference type="PANTHER" id="PTHR43123">
    <property type="entry name" value="POLYSACCHARIDE DEACETYLASE-RELATED"/>
    <property type="match status" value="1"/>
</dbReference>
<dbReference type="EMBL" id="AZHX01002508">
    <property type="protein sequence ID" value="ETW94204.1"/>
    <property type="molecule type" value="Genomic_DNA"/>
</dbReference>
<dbReference type="Pfam" id="PF01522">
    <property type="entry name" value="Polysacc_deac_1"/>
    <property type="match status" value="1"/>
</dbReference>
<name>W4L8H4_9BACT</name>
<dbReference type="GO" id="GO:0016810">
    <property type="term" value="F:hydrolase activity, acting on carbon-nitrogen (but not peptide) bonds"/>
    <property type="evidence" value="ECO:0007669"/>
    <property type="project" value="InterPro"/>
</dbReference>
<dbReference type="GO" id="GO:0005975">
    <property type="term" value="P:carbohydrate metabolic process"/>
    <property type="evidence" value="ECO:0007669"/>
    <property type="project" value="InterPro"/>
</dbReference>
<dbReference type="PANTHER" id="PTHR43123:SF4">
    <property type="entry name" value="POLYSACCHARIDE DEACETYLASE"/>
    <property type="match status" value="1"/>
</dbReference>
<sequence>MPAKRAYGMDQDFYPWSPIITRPVLRWPDNARVALAVIVNLEHWDWEVPPHTPLAVSPLGGPEGLWSGNQPDFPDIGGYGNHEYGNRVGIFRILTVLDKYGIVPTLALDKAVADHYPFLVQEGQRRDAEFIAHGLSRRRIIHIGMSEDEERQYIRDSIAAVDKATGKRPVGWSGPDFQETPHTPGLLAAEGIRYVCDWGNDEQPYKMTPKTGELYSLGVNAYLDDNYIHLHGRRTINEVNLLWREWFDGLYADGATTGRLMVLHLHPWIMGQPWRIRHLDDVLGHITAHAGVWKATGSEIIDWFTAQTGEPSRLSVAADVNPLAGQQRSQTALPPGRFDYAPITERPMIRWPGNARVAFWVA</sequence>
<reference evidence="2 3" key="1">
    <citation type="journal article" date="2014" name="Nature">
        <title>An environmental bacterial taxon with a large and distinct metabolic repertoire.</title>
        <authorList>
            <person name="Wilson M.C."/>
            <person name="Mori T."/>
            <person name="Ruckert C."/>
            <person name="Uria A.R."/>
            <person name="Helf M.J."/>
            <person name="Takada K."/>
            <person name="Gernert C."/>
            <person name="Steffens U.A."/>
            <person name="Heycke N."/>
            <person name="Schmitt S."/>
            <person name="Rinke C."/>
            <person name="Helfrich E.J."/>
            <person name="Brachmann A.O."/>
            <person name="Gurgui C."/>
            <person name="Wakimoto T."/>
            <person name="Kracht M."/>
            <person name="Crusemann M."/>
            <person name="Hentschel U."/>
            <person name="Abe I."/>
            <person name="Matsunaga S."/>
            <person name="Kalinowski J."/>
            <person name="Takeyama H."/>
            <person name="Piel J."/>
        </authorList>
    </citation>
    <scope>NUCLEOTIDE SEQUENCE [LARGE SCALE GENOMIC DNA]</scope>
    <source>
        <strain evidence="3">TSY2</strain>
    </source>
</reference>
<dbReference type="InterPro" id="IPR002509">
    <property type="entry name" value="NODB_dom"/>
</dbReference>
<proteinExistence type="predicted"/>
<feature type="non-terminal residue" evidence="2">
    <location>
        <position position="362"/>
    </location>
</feature>
<keyword evidence="3" id="KW-1185">Reference proteome</keyword>
<dbReference type="Gene3D" id="3.20.20.370">
    <property type="entry name" value="Glycoside hydrolase/deacetylase"/>
    <property type="match status" value="1"/>
</dbReference>
<dbReference type="AlphaFoldDB" id="W4L8H4"/>
<dbReference type="InterPro" id="IPR011330">
    <property type="entry name" value="Glyco_hydro/deAcase_b/a-brl"/>
</dbReference>
<dbReference type="HOGENOM" id="CLU_029940_0_2_7"/>
<dbReference type="Proteomes" id="UP000019140">
    <property type="component" value="Unassembled WGS sequence"/>
</dbReference>
<evidence type="ECO:0000313" key="2">
    <source>
        <dbReference type="EMBL" id="ETW94204.1"/>
    </source>
</evidence>
<comment type="caution">
    <text evidence="2">The sequence shown here is derived from an EMBL/GenBank/DDBJ whole genome shotgun (WGS) entry which is preliminary data.</text>
</comment>
<accession>W4L8H4</accession>
<dbReference type="SUPFAM" id="SSF88713">
    <property type="entry name" value="Glycoside hydrolase/deacetylase"/>
    <property type="match status" value="1"/>
</dbReference>
<organism evidence="2 3">
    <name type="scientific">Candidatus Entotheonella gemina</name>
    <dbReference type="NCBI Taxonomy" id="1429439"/>
    <lineage>
        <taxon>Bacteria</taxon>
        <taxon>Pseudomonadati</taxon>
        <taxon>Nitrospinota/Tectimicrobiota group</taxon>
        <taxon>Candidatus Tectimicrobiota</taxon>
        <taxon>Candidatus Entotheonellia</taxon>
        <taxon>Candidatus Entotheonellales</taxon>
        <taxon>Candidatus Entotheonellaceae</taxon>
        <taxon>Candidatus Entotheonella</taxon>
    </lineage>
</organism>
<evidence type="ECO:0000313" key="3">
    <source>
        <dbReference type="Proteomes" id="UP000019140"/>
    </source>
</evidence>
<gene>
    <name evidence="2" type="ORF">ETSY2_50175</name>
</gene>
<evidence type="ECO:0000259" key="1">
    <source>
        <dbReference type="Pfam" id="PF01522"/>
    </source>
</evidence>